<accession>A0A9W6MQ96</accession>
<comment type="caution">
    <text evidence="2">The sequence shown here is derived from an EMBL/GenBank/DDBJ whole genome shotgun (WGS) entry which is preliminary data.</text>
</comment>
<dbReference type="RefSeq" id="WP_271188082.1">
    <property type="nucleotide sequence ID" value="NZ_BSFE01000013.1"/>
</dbReference>
<evidence type="ECO:0000256" key="1">
    <source>
        <dbReference type="SAM" id="SignalP"/>
    </source>
</evidence>
<name>A0A9W6MQ96_9PROT</name>
<dbReference type="EMBL" id="BSFE01000013">
    <property type="protein sequence ID" value="GLK53741.1"/>
    <property type="molecule type" value="Genomic_DNA"/>
</dbReference>
<dbReference type="AlphaFoldDB" id="A0A9W6MQ96"/>
<evidence type="ECO:0000313" key="3">
    <source>
        <dbReference type="Proteomes" id="UP001143486"/>
    </source>
</evidence>
<keyword evidence="1" id="KW-0732">Signal</keyword>
<protein>
    <submittedName>
        <fullName evidence="2">Uncharacterized protein</fullName>
    </submittedName>
</protein>
<evidence type="ECO:0000313" key="2">
    <source>
        <dbReference type="EMBL" id="GLK53741.1"/>
    </source>
</evidence>
<reference evidence="2" key="2">
    <citation type="submission" date="2023-01" db="EMBL/GenBank/DDBJ databases">
        <authorList>
            <person name="Sun Q."/>
            <person name="Evtushenko L."/>
        </authorList>
    </citation>
    <scope>NUCLEOTIDE SEQUENCE</scope>
    <source>
        <strain evidence="2">VKM B-1513</strain>
    </source>
</reference>
<gene>
    <name evidence="2" type="ORF">GCM10017621_32490</name>
</gene>
<keyword evidence="3" id="KW-1185">Reference proteome</keyword>
<proteinExistence type="predicted"/>
<reference evidence="2" key="1">
    <citation type="journal article" date="2014" name="Int. J. Syst. Evol. Microbiol.">
        <title>Complete genome sequence of Corynebacterium casei LMG S-19264T (=DSM 44701T), isolated from a smear-ripened cheese.</title>
        <authorList>
            <consortium name="US DOE Joint Genome Institute (JGI-PGF)"/>
            <person name="Walter F."/>
            <person name="Albersmeier A."/>
            <person name="Kalinowski J."/>
            <person name="Ruckert C."/>
        </authorList>
    </citation>
    <scope>NUCLEOTIDE SEQUENCE</scope>
    <source>
        <strain evidence="2">VKM B-1513</strain>
    </source>
</reference>
<sequence length="143" mass="17008">MFGIKTIAAALALSTVGSISMAGAAQADTWVLNAAACPDLREDRRDRRHYDGRRDRREDFRDRRVIDCPPRAWRYEAGRWDRHYGHPRYERSRYASPGLVYRSRDGGFYVADRYGRRQWIDVRIEYPRGRHYDRPHGRPYRGY</sequence>
<feature type="chain" id="PRO_5040860137" evidence="1">
    <location>
        <begin position="28"/>
        <end position="143"/>
    </location>
</feature>
<dbReference type="Proteomes" id="UP001143486">
    <property type="component" value="Unassembled WGS sequence"/>
</dbReference>
<feature type="signal peptide" evidence="1">
    <location>
        <begin position="1"/>
        <end position="27"/>
    </location>
</feature>
<organism evidence="2 3">
    <name type="scientific">Maricaulis virginensis</name>
    <dbReference type="NCBI Taxonomy" id="144022"/>
    <lineage>
        <taxon>Bacteria</taxon>
        <taxon>Pseudomonadati</taxon>
        <taxon>Pseudomonadota</taxon>
        <taxon>Alphaproteobacteria</taxon>
        <taxon>Maricaulales</taxon>
        <taxon>Maricaulaceae</taxon>
        <taxon>Maricaulis</taxon>
    </lineage>
</organism>